<dbReference type="GO" id="GO:0005886">
    <property type="term" value="C:plasma membrane"/>
    <property type="evidence" value="ECO:0007669"/>
    <property type="project" value="TreeGrafter"/>
</dbReference>
<keyword evidence="9" id="KW-1185">Reference proteome</keyword>
<evidence type="ECO:0000313" key="8">
    <source>
        <dbReference type="EMBL" id="CPR22009.1"/>
    </source>
</evidence>
<dbReference type="PANTHER" id="PTHR47870">
    <property type="entry name" value="CYTOCHROME C-TYPE BIOGENESIS PROTEIN CCMH"/>
    <property type="match status" value="1"/>
</dbReference>
<dbReference type="RefSeq" id="WP_046478374.1">
    <property type="nucleotide sequence ID" value="NZ_LN829118.1"/>
</dbReference>
<protein>
    <submittedName>
        <fullName evidence="8">Cytochrome C biogenesis protein</fullName>
    </submittedName>
</protein>
<dbReference type="InterPro" id="IPR019734">
    <property type="entry name" value="TPR_rpt"/>
</dbReference>
<dbReference type="KEGG" id="fil:BN1229_v1_2473"/>
<dbReference type="NCBIfam" id="TIGR03142">
    <property type="entry name" value="cytochro_ccmI"/>
    <property type="match status" value="1"/>
</dbReference>
<dbReference type="Proteomes" id="UP000033187">
    <property type="component" value="Chromosome 1"/>
</dbReference>
<reference evidence="9" key="1">
    <citation type="submission" date="2015-02" db="EMBL/GenBank/DDBJ databases">
        <authorList>
            <person name="Chooi Y.-H."/>
        </authorList>
    </citation>
    <scope>NUCLEOTIDE SEQUENCE [LARGE SCALE GENOMIC DNA]</scope>
    <source>
        <strain evidence="9">strain Y</strain>
    </source>
</reference>
<dbReference type="Gene3D" id="1.25.40.10">
    <property type="entry name" value="Tetratricopeptide repeat domain"/>
    <property type="match status" value="2"/>
</dbReference>
<dbReference type="InterPro" id="IPR051263">
    <property type="entry name" value="C-type_cytochrome_biogenesis"/>
</dbReference>
<evidence type="ECO:0000256" key="3">
    <source>
        <dbReference type="ARBA" id="ARBA00022748"/>
    </source>
</evidence>
<evidence type="ECO:0000256" key="6">
    <source>
        <dbReference type="SAM" id="Phobius"/>
    </source>
</evidence>
<keyword evidence="4" id="KW-0802">TPR repeat</keyword>
<sequence>MVLWIGFAALTAAVIAVITRPLLSARVQAAASRQADLAVYRDQMAEIEAERARGLIEAAEAESARAELGRRVLAVAGSGQGDDTGTTGIGERYRSWVSVASAVLIALAGAGVYLSLGAPDLPSKPHAARLTTPNQNATVADLIGRVEAELRAHPEDGRGWDVLAPVYLRLQRFAEAANAYAQAIRLQGESPKRLAGFAEATILDNDGIVTEPARKAYQRLLESQPDFAEARFWLAVALEQDGKGDAAADAYRALLASAPEDARWKEVVAQRLATVTGQPVEAGNENKAEDKTAAVQPNGSPESSETPRGPSAADIAAAQSMTAEQRSQFISQMVTQLAARLEQKPDDLAGWIRLVRAYTVLGRKDDALAALDRARKTFPDGSENRAALDGLAVELGLGT</sequence>
<evidence type="ECO:0000259" key="7">
    <source>
        <dbReference type="Pfam" id="PF23914"/>
    </source>
</evidence>
<evidence type="ECO:0000313" key="9">
    <source>
        <dbReference type="Proteomes" id="UP000033187"/>
    </source>
</evidence>
<dbReference type="AlphaFoldDB" id="A0A0D6JJ49"/>
<gene>
    <name evidence="8" type="ORF">YBN1229_v1_3442</name>
</gene>
<proteinExistence type="predicted"/>
<keyword evidence="6" id="KW-0472">Membrane</keyword>
<dbReference type="SUPFAM" id="SSF48452">
    <property type="entry name" value="TPR-like"/>
    <property type="match status" value="1"/>
</dbReference>
<accession>A0A0D6JJ49</accession>
<dbReference type="Pfam" id="PF13432">
    <property type="entry name" value="TPR_16"/>
    <property type="match status" value="1"/>
</dbReference>
<feature type="compositionally biased region" description="Polar residues" evidence="5">
    <location>
        <begin position="295"/>
        <end position="306"/>
    </location>
</feature>
<dbReference type="Pfam" id="PF23914">
    <property type="entry name" value="TPR_CcmH_CycH"/>
    <property type="match status" value="1"/>
</dbReference>
<feature type="domain" description="Cytochrome c-type biogenesis protein H TPR" evidence="7">
    <location>
        <begin position="139"/>
        <end position="261"/>
    </location>
</feature>
<evidence type="ECO:0000256" key="1">
    <source>
        <dbReference type="ARBA" id="ARBA00004196"/>
    </source>
</evidence>
<feature type="transmembrane region" description="Helical" evidence="6">
    <location>
        <begin position="96"/>
        <end position="116"/>
    </location>
</feature>
<name>A0A0D6JJ49_9HYPH</name>
<dbReference type="InterPro" id="IPR056413">
    <property type="entry name" value="TPR_CcmH_CycH"/>
</dbReference>
<dbReference type="GO" id="GO:0017004">
    <property type="term" value="P:cytochrome complex assembly"/>
    <property type="evidence" value="ECO:0007669"/>
    <property type="project" value="UniProtKB-KW"/>
</dbReference>
<dbReference type="InterPro" id="IPR017560">
    <property type="entry name" value="Cyt_c_biogenesis_CcmI"/>
</dbReference>
<keyword evidence="2" id="KW-0677">Repeat</keyword>
<dbReference type="InterPro" id="IPR011990">
    <property type="entry name" value="TPR-like_helical_dom_sf"/>
</dbReference>
<dbReference type="PANTHER" id="PTHR47870:SF1">
    <property type="entry name" value="CYTOCHROME C-TYPE BIOGENESIS PROTEIN CCMH"/>
    <property type="match status" value="1"/>
</dbReference>
<dbReference type="KEGG" id="fiy:BN1229_v1_3442"/>
<dbReference type="OrthoDB" id="9815847at2"/>
<keyword evidence="6" id="KW-0812">Transmembrane</keyword>
<dbReference type="GO" id="GO:0030313">
    <property type="term" value="C:cell envelope"/>
    <property type="evidence" value="ECO:0007669"/>
    <property type="project" value="UniProtKB-SubCell"/>
</dbReference>
<keyword evidence="6" id="KW-1133">Transmembrane helix</keyword>
<dbReference type="EMBL" id="LN829119">
    <property type="protein sequence ID" value="CPR22009.1"/>
    <property type="molecule type" value="Genomic_DNA"/>
</dbReference>
<comment type="subcellular location">
    <subcellularLocation>
        <location evidence="1">Cell envelope</location>
    </subcellularLocation>
</comment>
<keyword evidence="3" id="KW-0201">Cytochrome c-type biogenesis</keyword>
<evidence type="ECO:0000256" key="2">
    <source>
        <dbReference type="ARBA" id="ARBA00022737"/>
    </source>
</evidence>
<evidence type="ECO:0000256" key="5">
    <source>
        <dbReference type="SAM" id="MobiDB-lite"/>
    </source>
</evidence>
<feature type="region of interest" description="Disordered" evidence="5">
    <location>
        <begin position="278"/>
        <end position="314"/>
    </location>
</feature>
<organism evidence="8 9">
    <name type="scientific">Candidatus Filomicrobium marinum</name>
    <dbReference type="NCBI Taxonomy" id="1608628"/>
    <lineage>
        <taxon>Bacteria</taxon>
        <taxon>Pseudomonadati</taxon>
        <taxon>Pseudomonadota</taxon>
        <taxon>Alphaproteobacteria</taxon>
        <taxon>Hyphomicrobiales</taxon>
        <taxon>Hyphomicrobiaceae</taxon>
        <taxon>Filomicrobium</taxon>
    </lineage>
</organism>
<dbReference type="SMART" id="SM00028">
    <property type="entry name" value="TPR"/>
    <property type="match status" value="3"/>
</dbReference>
<evidence type="ECO:0000256" key="4">
    <source>
        <dbReference type="ARBA" id="ARBA00022803"/>
    </source>
</evidence>